<dbReference type="AlphaFoldDB" id="A0A6A8DGQ6"/>
<name>A0A6A8DGQ6_9BACI</name>
<dbReference type="InterPro" id="IPR036271">
    <property type="entry name" value="Tet_transcr_reg_TetR-rel_C_sf"/>
</dbReference>
<accession>A0A6A8DGQ6</accession>
<dbReference type="RefSeq" id="WP_153737319.1">
    <property type="nucleotide sequence ID" value="NZ_WJNG01000011.1"/>
</dbReference>
<evidence type="ECO:0000313" key="5">
    <source>
        <dbReference type="EMBL" id="MRH43696.1"/>
    </source>
</evidence>
<dbReference type="InterPro" id="IPR050624">
    <property type="entry name" value="HTH-type_Tx_Regulator"/>
</dbReference>
<sequence>MDEKYVKQLLEMEGQELKLTEKKVNILVAAIEIFAEKGYSATSTSEIAKRAGVAEGTIFRHYDSKKDLLLGITKPAILKMVVPYFASQMVEEVFKDEITSFDGVLRAFITNRIEFVRKNIPLFKIVLQEIAFHNELQETFQESFLNQILPKISETIYIAQKSGRLKDFSIPTTLRFIMSTVMGFIITRFLIMPEAEWNEKEEIDNMVECIMNGISKNN</sequence>
<dbReference type="InterPro" id="IPR001647">
    <property type="entry name" value="HTH_TetR"/>
</dbReference>
<dbReference type="OrthoDB" id="277085at2"/>
<evidence type="ECO:0000256" key="3">
    <source>
        <dbReference type="PROSITE-ProRule" id="PRU00335"/>
    </source>
</evidence>
<dbReference type="GO" id="GO:0003677">
    <property type="term" value="F:DNA binding"/>
    <property type="evidence" value="ECO:0007669"/>
    <property type="project" value="UniProtKB-UniRule"/>
</dbReference>
<protein>
    <submittedName>
        <fullName evidence="5">TetR family transcriptional regulator</fullName>
    </submittedName>
</protein>
<feature type="DNA-binding region" description="H-T-H motif" evidence="3">
    <location>
        <begin position="43"/>
        <end position="62"/>
    </location>
</feature>
<evidence type="ECO:0000259" key="4">
    <source>
        <dbReference type="PROSITE" id="PS50977"/>
    </source>
</evidence>
<dbReference type="Proteomes" id="UP000799092">
    <property type="component" value="Unassembled WGS sequence"/>
</dbReference>
<dbReference type="PANTHER" id="PTHR43479:SF11">
    <property type="entry name" value="ACREF_ENVCD OPERON REPRESSOR-RELATED"/>
    <property type="match status" value="1"/>
</dbReference>
<evidence type="ECO:0000313" key="6">
    <source>
        <dbReference type="Proteomes" id="UP000799092"/>
    </source>
</evidence>
<dbReference type="PANTHER" id="PTHR43479">
    <property type="entry name" value="ACREF/ENVCD OPERON REPRESSOR-RELATED"/>
    <property type="match status" value="1"/>
</dbReference>
<feature type="domain" description="HTH tetR-type" evidence="4">
    <location>
        <begin position="20"/>
        <end position="80"/>
    </location>
</feature>
<dbReference type="PROSITE" id="PS50977">
    <property type="entry name" value="HTH_TETR_2"/>
    <property type="match status" value="1"/>
</dbReference>
<keyword evidence="1" id="KW-0678">Repressor</keyword>
<dbReference type="SUPFAM" id="SSF48498">
    <property type="entry name" value="Tetracyclin repressor-like, C-terminal domain"/>
    <property type="match status" value="1"/>
</dbReference>
<dbReference type="Gene3D" id="1.10.10.60">
    <property type="entry name" value="Homeodomain-like"/>
    <property type="match status" value="1"/>
</dbReference>
<keyword evidence="6" id="KW-1185">Reference proteome</keyword>
<comment type="caution">
    <text evidence="5">The sequence shown here is derived from an EMBL/GenBank/DDBJ whole genome shotgun (WGS) entry which is preliminary data.</text>
</comment>
<dbReference type="PRINTS" id="PR00455">
    <property type="entry name" value="HTHTETR"/>
</dbReference>
<evidence type="ECO:0000256" key="1">
    <source>
        <dbReference type="ARBA" id="ARBA00022491"/>
    </source>
</evidence>
<dbReference type="SUPFAM" id="SSF46689">
    <property type="entry name" value="Homeodomain-like"/>
    <property type="match status" value="1"/>
</dbReference>
<dbReference type="EMBL" id="WJNG01000011">
    <property type="protein sequence ID" value="MRH43696.1"/>
    <property type="molecule type" value="Genomic_DNA"/>
</dbReference>
<dbReference type="InterPro" id="IPR009057">
    <property type="entry name" value="Homeodomain-like_sf"/>
</dbReference>
<proteinExistence type="predicted"/>
<organism evidence="5 6">
    <name type="scientific">Aquibacillus halophilus</name>
    <dbReference type="NCBI Taxonomy" id="930132"/>
    <lineage>
        <taxon>Bacteria</taxon>
        <taxon>Bacillati</taxon>
        <taxon>Bacillota</taxon>
        <taxon>Bacilli</taxon>
        <taxon>Bacillales</taxon>
        <taxon>Bacillaceae</taxon>
        <taxon>Aquibacillus</taxon>
    </lineage>
</organism>
<dbReference type="Pfam" id="PF00440">
    <property type="entry name" value="TetR_N"/>
    <property type="match status" value="1"/>
</dbReference>
<keyword evidence="2 3" id="KW-0238">DNA-binding</keyword>
<dbReference type="Gene3D" id="1.10.357.10">
    <property type="entry name" value="Tetracycline Repressor, domain 2"/>
    <property type="match status" value="1"/>
</dbReference>
<evidence type="ECO:0000256" key="2">
    <source>
        <dbReference type="ARBA" id="ARBA00023125"/>
    </source>
</evidence>
<gene>
    <name evidence="5" type="ORF">GH741_13545</name>
</gene>
<reference evidence="5" key="1">
    <citation type="submission" date="2019-11" db="EMBL/GenBank/DDBJ databases">
        <authorList>
            <person name="Li J."/>
        </authorList>
    </citation>
    <scope>NUCLEOTIDE SEQUENCE</scope>
    <source>
        <strain evidence="5">B6B</strain>
    </source>
</reference>